<dbReference type="FunFam" id="2.40.10.10:FF:000166">
    <property type="entry name" value="Trypsin"/>
    <property type="match status" value="1"/>
</dbReference>
<dbReference type="GO" id="GO:0004252">
    <property type="term" value="F:serine-type endopeptidase activity"/>
    <property type="evidence" value="ECO:0007669"/>
    <property type="project" value="InterPro"/>
</dbReference>
<dbReference type="InterPro" id="IPR043504">
    <property type="entry name" value="Peptidase_S1_PA_chymotrypsin"/>
</dbReference>
<dbReference type="PROSITE" id="PS00134">
    <property type="entry name" value="TRYPSIN_HIS"/>
    <property type="match status" value="1"/>
</dbReference>
<dbReference type="PANTHER" id="PTHR24252">
    <property type="entry name" value="ACROSIN-RELATED"/>
    <property type="match status" value="1"/>
</dbReference>
<evidence type="ECO:0000256" key="1">
    <source>
        <dbReference type="ARBA" id="ARBA00022670"/>
    </source>
</evidence>
<dbReference type="CDD" id="cd00190">
    <property type="entry name" value="Tryp_SPc"/>
    <property type="match status" value="1"/>
</dbReference>
<dbReference type="GeneTree" id="ENSGT00940000157183"/>
<reference evidence="6" key="2">
    <citation type="submission" date="2025-09" db="UniProtKB">
        <authorList>
            <consortium name="Ensembl"/>
        </authorList>
    </citation>
    <scope>IDENTIFICATION</scope>
</reference>
<evidence type="ECO:0000313" key="6">
    <source>
        <dbReference type="Ensembl" id="ENSMAMP00000016248.2"/>
    </source>
</evidence>
<dbReference type="InterPro" id="IPR001314">
    <property type="entry name" value="Peptidase_S1A"/>
</dbReference>
<dbReference type="PANTHER" id="PTHR24252:SF10">
    <property type="entry name" value="SERINE PROTEASE 56"/>
    <property type="match status" value="1"/>
</dbReference>
<dbReference type="Pfam" id="PF00089">
    <property type="entry name" value="Trypsin"/>
    <property type="match status" value="1"/>
</dbReference>
<dbReference type="PROSITE" id="PS50240">
    <property type="entry name" value="TRYPSIN_DOM"/>
    <property type="match status" value="1"/>
</dbReference>
<keyword evidence="7" id="KW-1185">Reference proteome</keyword>
<dbReference type="Ensembl" id="ENSMAMT00000016687.2">
    <property type="protein sequence ID" value="ENSMAMP00000016248.2"/>
    <property type="gene ID" value="ENSMAMG00000025306.1"/>
</dbReference>
<keyword evidence="2" id="KW-0378">Hydrolase</keyword>
<dbReference type="Proteomes" id="UP000261640">
    <property type="component" value="Unplaced"/>
</dbReference>
<dbReference type="PRINTS" id="PR00722">
    <property type="entry name" value="CHYMOTRYPSIN"/>
</dbReference>
<dbReference type="GO" id="GO:0006508">
    <property type="term" value="P:proteolysis"/>
    <property type="evidence" value="ECO:0007669"/>
    <property type="project" value="UniProtKB-KW"/>
</dbReference>
<evidence type="ECO:0000259" key="5">
    <source>
        <dbReference type="PROSITE" id="PS50240"/>
    </source>
</evidence>
<evidence type="ECO:0000313" key="7">
    <source>
        <dbReference type="Proteomes" id="UP000261640"/>
    </source>
</evidence>
<proteinExistence type="predicted"/>
<organism evidence="6 7">
    <name type="scientific">Mastacembelus armatus</name>
    <name type="common">zig-zag eel</name>
    <dbReference type="NCBI Taxonomy" id="205130"/>
    <lineage>
        <taxon>Eukaryota</taxon>
        <taxon>Metazoa</taxon>
        <taxon>Chordata</taxon>
        <taxon>Craniata</taxon>
        <taxon>Vertebrata</taxon>
        <taxon>Euteleostomi</taxon>
        <taxon>Actinopterygii</taxon>
        <taxon>Neopterygii</taxon>
        <taxon>Teleostei</taxon>
        <taxon>Neoteleostei</taxon>
        <taxon>Acanthomorphata</taxon>
        <taxon>Anabantaria</taxon>
        <taxon>Synbranchiformes</taxon>
        <taxon>Mastacembelidae</taxon>
        <taxon>Mastacembelus</taxon>
    </lineage>
</organism>
<dbReference type="InterPro" id="IPR001254">
    <property type="entry name" value="Trypsin_dom"/>
</dbReference>
<reference evidence="6" key="1">
    <citation type="submission" date="2025-08" db="UniProtKB">
        <authorList>
            <consortium name="Ensembl"/>
        </authorList>
    </citation>
    <scope>IDENTIFICATION</scope>
</reference>
<dbReference type="AlphaFoldDB" id="A0A3Q3LPW8"/>
<dbReference type="Gene3D" id="2.40.10.10">
    <property type="entry name" value="Trypsin-like serine proteases"/>
    <property type="match status" value="2"/>
</dbReference>
<accession>A0A3Q3LPW8</accession>
<feature type="domain" description="Peptidase S1" evidence="5">
    <location>
        <begin position="25"/>
        <end position="176"/>
    </location>
</feature>
<evidence type="ECO:0000256" key="4">
    <source>
        <dbReference type="ARBA" id="ARBA00023157"/>
    </source>
</evidence>
<sequence length="176" mass="19124">SFFLSICTALSDRGTVVLEAPRSRIVGGSPAPLGSWPWLVNLQLDGGLMCGGVLVESSWVVTAAHCFAGYVSLFPTDPDEQVVKVNRIIPHPKFNPKTFNNDIALVELTSPVVLSEHVTPVCLPSGMEPPTGSPCLVAGWGSLYEGEWRIIDLTWLFVNINAFERISTVNEDCKLI</sequence>
<dbReference type="SMART" id="SM00020">
    <property type="entry name" value="Tryp_SPc"/>
    <property type="match status" value="1"/>
</dbReference>
<evidence type="ECO:0000256" key="2">
    <source>
        <dbReference type="ARBA" id="ARBA00022801"/>
    </source>
</evidence>
<evidence type="ECO:0000256" key="3">
    <source>
        <dbReference type="ARBA" id="ARBA00022825"/>
    </source>
</evidence>
<keyword evidence="3" id="KW-0720">Serine protease</keyword>
<dbReference type="InterPro" id="IPR009003">
    <property type="entry name" value="Peptidase_S1_PA"/>
</dbReference>
<keyword evidence="1" id="KW-0645">Protease</keyword>
<protein>
    <submittedName>
        <fullName evidence="6">Serine protease 56</fullName>
    </submittedName>
</protein>
<name>A0A3Q3LPW8_9TELE</name>
<dbReference type="InterPro" id="IPR018114">
    <property type="entry name" value="TRYPSIN_HIS"/>
</dbReference>
<keyword evidence="4" id="KW-1015">Disulfide bond</keyword>
<dbReference type="SUPFAM" id="SSF50494">
    <property type="entry name" value="Trypsin-like serine proteases"/>
    <property type="match status" value="1"/>
</dbReference>